<comment type="subcellular location">
    <subcellularLocation>
        <location evidence="1 15">Cytoplasm</location>
    </subcellularLocation>
</comment>
<protein>
    <recommendedName>
        <fullName evidence="11 15">Leucyl/phenylalanyl-tRNA--protein transferase</fullName>
        <ecNumber evidence="10 15">2.3.2.6</ecNumber>
    </recommendedName>
    <alternativeName>
        <fullName evidence="12 15">L/F-transferase</fullName>
    </alternativeName>
    <alternativeName>
        <fullName evidence="13 15">Leucyltransferase</fullName>
    </alternativeName>
    <alternativeName>
        <fullName evidence="14 15">Phenyalanyltransferase</fullName>
    </alternativeName>
</protein>
<gene>
    <name evidence="15" type="primary">aat</name>
    <name evidence="16" type="ORF">FNU76_14385</name>
</gene>
<evidence type="ECO:0000256" key="2">
    <source>
        <dbReference type="ARBA" id="ARBA00022490"/>
    </source>
</evidence>
<evidence type="ECO:0000256" key="4">
    <source>
        <dbReference type="ARBA" id="ARBA00023315"/>
    </source>
</evidence>
<evidence type="ECO:0000256" key="5">
    <source>
        <dbReference type="ARBA" id="ARBA00050607"/>
    </source>
</evidence>
<dbReference type="SUPFAM" id="SSF55729">
    <property type="entry name" value="Acyl-CoA N-acyltransferases (Nat)"/>
    <property type="match status" value="1"/>
</dbReference>
<evidence type="ECO:0000256" key="15">
    <source>
        <dbReference type="HAMAP-Rule" id="MF_00688"/>
    </source>
</evidence>
<evidence type="ECO:0000313" key="17">
    <source>
        <dbReference type="Proteomes" id="UP000317550"/>
    </source>
</evidence>
<dbReference type="FunFam" id="3.40.630.70:FF:000001">
    <property type="entry name" value="Leucyl/phenylalanyl-tRNA--protein transferase"/>
    <property type="match status" value="1"/>
</dbReference>
<dbReference type="GO" id="GO:0005737">
    <property type="term" value="C:cytoplasm"/>
    <property type="evidence" value="ECO:0007669"/>
    <property type="project" value="UniProtKB-SubCell"/>
</dbReference>
<evidence type="ECO:0000256" key="10">
    <source>
        <dbReference type="ARBA" id="ARBA00066767"/>
    </source>
</evidence>
<evidence type="ECO:0000256" key="7">
    <source>
        <dbReference type="ARBA" id="ARBA00051538"/>
    </source>
</evidence>
<evidence type="ECO:0000256" key="6">
    <source>
        <dbReference type="ARBA" id="ARBA00050652"/>
    </source>
</evidence>
<dbReference type="OrthoDB" id="9790282at2"/>
<keyword evidence="17" id="KW-1185">Reference proteome</keyword>
<dbReference type="FunFam" id="3.30.70.3550:FF:000001">
    <property type="entry name" value="Leucyl/phenylalanyl-tRNA--protein transferase"/>
    <property type="match status" value="1"/>
</dbReference>
<dbReference type="InterPro" id="IPR042221">
    <property type="entry name" value="Leu/Phe-tRNA_Trfase_N"/>
</dbReference>
<comment type="similarity">
    <text evidence="9 15">Belongs to the L/F-transferase family.</text>
</comment>
<evidence type="ECO:0000256" key="11">
    <source>
        <dbReference type="ARBA" id="ARBA00074372"/>
    </source>
</evidence>
<dbReference type="HAMAP" id="MF_00688">
    <property type="entry name" value="Leu_Phe_trans"/>
    <property type="match status" value="1"/>
</dbReference>
<evidence type="ECO:0000313" key="16">
    <source>
        <dbReference type="EMBL" id="QDQ27449.1"/>
    </source>
</evidence>
<keyword evidence="2 15" id="KW-0963">Cytoplasm</keyword>
<dbReference type="AlphaFoldDB" id="A0A516SH07"/>
<dbReference type="NCBIfam" id="TIGR00667">
    <property type="entry name" value="aat"/>
    <property type="match status" value="1"/>
</dbReference>
<sequence length="244" mass="27324">MIPWLGDTLVFPPLETALAEPNGLLAAGGDLSPARLLLAYRQGIFPWFSLGEPILWWSPDPRMVLFPAELKVARSLAKTLRHKPYEIRFDSAFRAVIEACAQCPRPGQDGTWIVRDVIEAYCRLHELGWAHSAECWMEGELVGGLYGVAIGGMFYGESMFANRPDASKLAFVHLVRWLQTQGFGMLDCQMRTAHLARFGARELPRPAFLAELARLTSQAGGAAKWHYRRNNATPLEHAHEPSQR</sequence>
<keyword evidence="3 15" id="KW-0808">Transferase</keyword>
<dbReference type="InterPro" id="IPR004616">
    <property type="entry name" value="Leu/Phe-tRNA_Trfase"/>
</dbReference>
<comment type="catalytic activity">
    <reaction evidence="5 15">
        <text>L-phenylalanyl-tRNA(Phe) + an N-terminal L-alpha-aminoacyl-[protein] = an N-terminal L-phenylalanyl-L-alpha-aminoacyl-[protein] + tRNA(Phe)</text>
        <dbReference type="Rhea" id="RHEA:43632"/>
        <dbReference type="Rhea" id="RHEA-COMP:9668"/>
        <dbReference type="Rhea" id="RHEA-COMP:9699"/>
        <dbReference type="Rhea" id="RHEA-COMP:10636"/>
        <dbReference type="Rhea" id="RHEA-COMP:10637"/>
        <dbReference type="ChEBI" id="CHEBI:78442"/>
        <dbReference type="ChEBI" id="CHEBI:78531"/>
        <dbReference type="ChEBI" id="CHEBI:78597"/>
        <dbReference type="ChEBI" id="CHEBI:83561"/>
        <dbReference type="EC" id="2.3.2.6"/>
    </reaction>
</comment>
<evidence type="ECO:0000256" key="13">
    <source>
        <dbReference type="ARBA" id="ARBA00077165"/>
    </source>
</evidence>
<reference evidence="17" key="1">
    <citation type="submission" date="2019-07" db="EMBL/GenBank/DDBJ databases">
        <title>Chitinimonas sp. nov., isolated from Ny-Alesund, arctica soil.</title>
        <authorList>
            <person name="Xu Q."/>
            <person name="Peng F."/>
        </authorList>
    </citation>
    <scope>NUCLEOTIDE SEQUENCE [LARGE SCALE GENOMIC DNA]</scope>
    <source>
        <strain evidence="17">R3-44</strain>
    </source>
</reference>
<comment type="function">
    <text evidence="8 15">Functions in the N-end rule pathway of protein degradation where it conjugates Leu, Phe and, less efficiently, Met from aminoacyl-tRNAs to the N-termini of proteins containing an N-terminal arginine or lysine.</text>
</comment>
<evidence type="ECO:0000256" key="1">
    <source>
        <dbReference type="ARBA" id="ARBA00004496"/>
    </source>
</evidence>
<dbReference type="Gene3D" id="3.40.630.70">
    <property type="entry name" value="Leucyl/phenylalanyl-tRNA-protein transferase, C-terminal domain"/>
    <property type="match status" value="1"/>
</dbReference>
<dbReference type="InterPro" id="IPR016181">
    <property type="entry name" value="Acyl_CoA_acyltransferase"/>
</dbReference>
<dbReference type="InterPro" id="IPR042203">
    <property type="entry name" value="Leu/Phe-tRNA_Trfase_C"/>
</dbReference>
<organism evidence="16 17">
    <name type="scientific">Chitinimonas arctica</name>
    <dbReference type="NCBI Taxonomy" id="2594795"/>
    <lineage>
        <taxon>Bacteria</taxon>
        <taxon>Pseudomonadati</taxon>
        <taxon>Pseudomonadota</taxon>
        <taxon>Betaproteobacteria</taxon>
        <taxon>Neisseriales</taxon>
        <taxon>Chitinibacteraceae</taxon>
        <taxon>Chitinimonas</taxon>
    </lineage>
</organism>
<dbReference type="EMBL" id="CP041730">
    <property type="protein sequence ID" value="QDQ27449.1"/>
    <property type="molecule type" value="Genomic_DNA"/>
</dbReference>
<evidence type="ECO:0000256" key="9">
    <source>
        <dbReference type="ARBA" id="ARBA00061535"/>
    </source>
</evidence>
<evidence type="ECO:0000256" key="3">
    <source>
        <dbReference type="ARBA" id="ARBA00022679"/>
    </source>
</evidence>
<dbReference type="GO" id="GO:0008914">
    <property type="term" value="F:leucyl-tRNA--protein transferase activity"/>
    <property type="evidence" value="ECO:0007669"/>
    <property type="project" value="UniProtKB-UniRule"/>
</dbReference>
<dbReference type="GO" id="GO:0030163">
    <property type="term" value="P:protein catabolic process"/>
    <property type="evidence" value="ECO:0007669"/>
    <property type="project" value="UniProtKB-UniRule"/>
</dbReference>
<dbReference type="Proteomes" id="UP000317550">
    <property type="component" value="Chromosome"/>
</dbReference>
<evidence type="ECO:0000256" key="12">
    <source>
        <dbReference type="ARBA" id="ARBA00077136"/>
    </source>
</evidence>
<dbReference type="Gene3D" id="3.30.70.3550">
    <property type="entry name" value="Leucyl/phenylalanyl-tRNA-protein transferase, N-terminal domain"/>
    <property type="match status" value="1"/>
</dbReference>
<dbReference type="RefSeq" id="WP_144278842.1">
    <property type="nucleotide sequence ID" value="NZ_CP041730.1"/>
</dbReference>
<accession>A0A516SH07</accession>
<comment type="catalytic activity">
    <reaction evidence="7 15">
        <text>N-terminal L-lysyl-[protein] + L-leucyl-tRNA(Leu) = N-terminal L-leucyl-L-lysyl-[protein] + tRNA(Leu) + H(+)</text>
        <dbReference type="Rhea" id="RHEA:12340"/>
        <dbReference type="Rhea" id="RHEA-COMP:9613"/>
        <dbReference type="Rhea" id="RHEA-COMP:9622"/>
        <dbReference type="Rhea" id="RHEA-COMP:12670"/>
        <dbReference type="Rhea" id="RHEA-COMP:12671"/>
        <dbReference type="ChEBI" id="CHEBI:15378"/>
        <dbReference type="ChEBI" id="CHEBI:65249"/>
        <dbReference type="ChEBI" id="CHEBI:78442"/>
        <dbReference type="ChEBI" id="CHEBI:78494"/>
        <dbReference type="ChEBI" id="CHEBI:133043"/>
        <dbReference type="EC" id="2.3.2.6"/>
    </reaction>
</comment>
<dbReference type="EC" id="2.3.2.6" evidence="10 15"/>
<evidence type="ECO:0000256" key="14">
    <source>
        <dbReference type="ARBA" id="ARBA00083640"/>
    </source>
</evidence>
<keyword evidence="4 15" id="KW-0012">Acyltransferase</keyword>
<name>A0A516SH07_9NEIS</name>
<dbReference type="Pfam" id="PF03588">
    <property type="entry name" value="Leu_Phe_trans"/>
    <property type="match status" value="1"/>
</dbReference>
<evidence type="ECO:0000256" key="8">
    <source>
        <dbReference type="ARBA" id="ARBA00054043"/>
    </source>
</evidence>
<proteinExistence type="inferred from homology"/>
<comment type="catalytic activity">
    <reaction evidence="6 15">
        <text>N-terminal L-arginyl-[protein] + L-leucyl-tRNA(Leu) = N-terminal L-leucyl-L-arginyl-[protein] + tRNA(Leu) + H(+)</text>
        <dbReference type="Rhea" id="RHEA:50416"/>
        <dbReference type="Rhea" id="RHEA-COMP:9613"/>
        <dbReference type="Rhea" id="RHEA-COMP:9622"/>
        <dbReference type="Rhea" id="RHEA-COMP:12672"/>
        <dbReference type="Rhea" id="RHEA-COMP:12673"/>
        <dbReference type="ChEBI" id="CHEBI:15378"/>
        <dbReference type="ChEBI" id="CHEBI:64719"/>
        <dbReference type="ChEBI" id="CHEBI:78442"/>
        <dbReference type="ChEBI" id="CHEBI:78494"/>
        <dbReference type="ChEBI" id="CHEBI:133044"/>
        <dbReference type="EC" id="2.3.2.6"/>
    </reaction>
</comment>
<dbReference type="KEGG" id="cari:FNU76_14385"/>
<dbReference type="PANTHER" id="PTHR30098:SF2">
    <property type="entry name" value="LEUCYL_PHENYLALANYL-TRNA--PROTEIN TRANSFERASE"/>
    <property type="match status" value="1"/>
</dbReference>
<dbReference type="PANTHER" id="PTHR30098">
    <property type="entry name" value="LEUCYL/PHENYLALANYL-TRNA--PROTEIN TRANSFERASE"/>
    <property type="match status" value="1"/>
</dbReference>